<dbReference type="AlphaFoldDB" id="A0A8S2SKR6"/>
<evidence type="ECO:0000313" key="2">
    <source>
        <dbReference type="EMBL" id="CAF4237224.1"/>
    </source>
</evidence>
<protein>
    <submittedName>
        <fullName evidence="2">Uncharacterized protein</fullName>
    </submittedName>
</protein>
<name>A0A8S2SKR6_9BILA</name>
<dbReference type="Proteomes" id="UP000681967">
    <property type="component" value="Unassembled WGS sequence"/>
</dbReference>
<accession>A0A8S2SKR6</accession>
<organism evidence="2 3">
    <name type="scientific">Rotaria magnacalcarata</name>
    <dbReference type="NCBI Taxonomy" id="392030"/>
    <lineage>
        <taxon>Eukaryota</taxon>
        <taxon>Metazoa</taxon>
        <taxon>Spiralia</taxon>
        <taxon>Gnathifera</taxon>
        <taxon>Rotifera</taxon>
        <taxon>Eurotatoria</taxon>
        <taxon>Bdelloidea</taxon>
        <taxon>Philodinida</taxon>
        <taxon>Philodinidae</taxon>
        <taxon>Rotaria</taxon>
    </lineage>
</organism>
<feature type="compositionally biased region" description="Basic and acidic residues" evidence="1">
    <location>
        <begin position="34"/>
        <end position="43"/>
    </location>
</feature>
<feature type="region of interest" description="Disordered" evidence="1">
    <location>
        <begin position="1"/>
        <end position="43"/>
    </location>
</feature>
<evidence type="ECO:0000313" key="3">
    <source>
        <dbReference type="Proteomes" id="UP000681967"/>
    </source>
</evidence>
<feature type="compositionally biased region" description="Polar residues" evidence="1">
    <location>
        <begin position="1"/>
        <end position="18"/>
    </location>
</feature>
<feature type="non-terminal residue" evidence="2">
    <location>
        <position position="43"/>
    </location>
</feature>
<dbReference type="EMBL" id="CAJOBH010023702">
    <property type="protein sequence ID" value="CAF4237224.1"/>
    <property type="molecule type" value="Genomic_DNA"/>
</dbReference>
<evidence type="ECO:0000256" key="1">
    <source>
        <dbReference type="SAM" id="MobiDB-lite"/>
    </source>
</evidence>
<gene>
    <name evidence="2" type="ORF">BYL167_LOCUS25018</name>
</gene>
<proteinExistence type="predicted"/>
<reference evidence="2" key="1">
    <citation type="submission" date="2021-02" db="EMBL/GenBank/DDBJ databases">
        <authorList>
            <person name="Nowell W R."/>
        </authorList>
    </citation>
    <scope>NUCLEOTIDE SEQUENCE</scope>
</reference>
<sequence length="43" mass="4811">MTNEQTQPANDPQFSNNMVLGDEELEKSESSINDDTRNGHVSM</sequence>
<comment type="caution">
    <text evidence="2">The sequence shown here is derived from an EMBL/GenBank/DDBJ whole genome shotgun (WGS) entry which is preliminary data.</text>
</comment>